<accession>F8NDF6</accession>
<dbReference type="GeneID" id="18813826"/>
<dbReference type="HOGENOM" id="CLU_2559712_0_0_1"/>
<reference evidence="1" key="1">
    <citation type="submission" date="2011-04" db="EMBL/GenBank/DDBJ databases">
        <title>Evolution of plant cell wall degrading machinery underlies the functional diversity of forest fungi.</title>
        <authorList>
            <consortium name="US DOE Joint Genome Institute (JGI-PGF)"/>
            <person name="Eastwood D.C."/>
            <person name="Floudas D."/>
            <person name="Binder M."/>
            <person name="Majcherczyk A."/>
            <person name="Schneider P."/>
            <person name="Aerts A."/>
            <person name="Asiegbu F.O."/>
            <person name="Baker S.E."/>
            <person name="Barry K."/>
            <person name="Bendiksby M."/>
            <person name="Blumentritt M."/>
            <person name="Coutinho P.M."/>
            <person name="Cullen D."/>
            <person name="Cullen D."/>
            <person name="Gathman A."/>
            <person name="Goodell B."/>
            <person name="Henrissat B."/>
            <person name="Ihrmark K."/>
            <person name="Kauserud H."/>
            <person name="Kohler A."/>
            <person name="LaButti K."/>
            <person name="Lapidus A."/>
            <person name="Lavin J.L."/>
            <person name="Lee Y.-H."/>
            <person name="Lindquist E."/>
            <person name="Lilly W."/>
            <person name="Lucas S."/>
            <person name="Morin E."/>
            <person name="Murat C."/>
            <person name="Oguiza J.A."/>
            <person name="Park J."/>
            <person name="Pisabarro A.G."/>
            <person name="Riley R."/>
            <person name="Rosling A."/>
            <person name="Salamov A."/>
            <person name="Schmidt O."/>
            <person name="Schmutz J."/>
            <person name="Skrede I."/>
            <person name="Stenlid J."/>
            <person name="Wiebenga A."/>
            <person name="Xie X."/>
            <person name="Kues U."/>
            <person name="Hibbett D.S."/>
            <person name="Hoffmeister D."/>
            <person name="Hogberg N."/>
            <person name="Martin F."/>
            <person name="Grigoriev I.V."/>
            <person name="Watkinson S.C."/>
        </authorList>
    </citation>
    <scope>NUCLEOTIDE SEQUENCE</scope>
    <source>
        <strain evidence="1">S7.9</strain>
    </source>
</reference>
<dbReference type="AlphaFoldDB" id="F8NDF6"/>
<dbReference type="KEGG" id="sla:SERLADRAFT_431797"/>
<sequence>MDETKLPLIHILLLITVLARLLTAIIVTNLPHLVQNTISLLWLQSQLEMQASILFIPLTHTALSNLMPTLIGMQTQDNTSDL</sequence>
<name>F8NDF6_SERL9</name>
<dbReference type="RefSeq" id="XP_007312178.1">
    <property type="nucleotide sequence ID" value="XM_007312116.1"/>
</dbReference>
<gene>
    <name evidence="1" type="ORF">SERLADRAFT_431797</name>
</gene>
<dbReference type="EMBL" id="GL945428">
    <property type="protein sequence ID" value="EGO30294.1"/>
    <property type="molecule type" value="Genomic_DNA"/>
</dbReference>
<proteinExistence type="predicted"/>
<evidence type="ECO:0000313" key="1">
    <source>
        <dbReference type="EMBL" id="EGO30294.1"/>
    </source>
</evidence>
<organism>
    <name type="scientific">Serpula lacrymans var. lacrymans (strain S7.9)</name>
    <name type="common">Dry rot fungus</name>
    <dbReference type="NCBI Taxonomy" id="578457"/>
    <lineage>
        <taxon>Eukaryota</taxon>
        <taxon>Fungi</taxon>
        <taxon>Dikarya</taxon>
        <taxon>Basidiomycota</taxon>
        <taxon>Agaricomycotina</taxon>
        <taxon>Agaricomycetes</taxon>
        <taxon>Agaricomycetidae</taxon>
        <taxon>Boletales</taxon>
        <taxon>Coniophorineae</taxon>
        <taxon>Serpulaceae</taxon>
        <taxon>Serpula</taxon>
    </lineage>
</organism>
<protein>
    <submittedName>
        <fullName evidence="1">Uncharacterized protein</fullName>
    </submittedName>
</protein>
<dbReference type="Proteomes" id="UP000008064">
    <property type="component" value="Unassembled WGS sequence"/>
</dbReference>